<comment type="caution">
    <text evidence="1">The sequence shown here is derived from an EMBL/GenBank/DDBJ whole genome shotgun (WGS) entry which is preliminary data.</text>
</comment>
<sequence>MYKQVSGERAHILSQRILDIPETLYQRRSLEASLHLFHSPGQK</sequence>
<gene>
    <name evidence="1" type="ORF">EJ104_03670</name>
</gene>
<reference evidence="1 2" key="1">
    <citation type="submission" date="2018-12" db="EMBL/GenBank/DDBJ databases">
        <title>Deinococcus radiophilus ATCC 27603 genome sequencing and assembly.</title>
        <authorList>
            <person name="Maclea K.S."/>
            <person name="Maynard C.R."/>
        </authorList>
    </citation>
    <scope>NUCLEOTIDE SEQUENCE [LARGE SCALE GENOMIC DNA]</scope>
    <source>
        <strain evidence="1 2">ATCC 27603</strain>
    </source>
</reference>
<protein>
    <submittedName>
        <fullName evidence="1">IS701 family transposase</fullName>
    </submittedName>
</protein>
<keyword evidence="2" id="KW-1185">Reference proteome</keyword>
<accession>A0A3S0IQZ9</accession>
<dbReference type="AlphaFoldDB" id="A0A3S0IQZ9"/>
<dbReference type="Proteomes" id="UP000277766">
    <property type="component" value="Unassembled WGS sequence"/>
</dbReference>
<dbReference type="EMBL" id="RXPE01000004">
    <property type="protein sequence ID" value="RTR29493.1"/>
    <property type="molecule type" value="Genomic_DNA"/>
</dbReference>
<evidence type="ECO:0000313" key="1">
    <source>
        <dbReference type="EMBL" id="RTR29493.1"/>
    </source>
</evidence>
<name>A0A3S0IQZ9_9DEIO</name>
<feature type="non-terminal residue" evidence="1">
    <location>
        <position position="43"/>
    </location>
</feature>
<proteinExistence type="predicted"/>
<organism evidence="1 2">
    <name type="scientific">Deinococcus radiophilus</name>
    <dbReference type="NCBI Taxonomy" id="32062"/>
    <lineage>
        <taxon>Bacteria</taxon>
        <taxon>Thermotogati</taxon>
        <taxon>Deinococcota</taxon>
        <taxon>Deinococci</taxon>
        <taxon>Deinococcales</taxon>
        <taxon>Deinococcaceae</taxon>
        <taxon>Deinococcus</taxon>
    </lineage>
</organism>
<evidence type="ECO:0000313" key="2">
    <source>
        <dbReference type="Proteomes" id="UP000277766"/>
    </source>
</evidence>